<dbReference type="InterPro" id="IPR043556">
    <property type="entry name" value="StARD5/6"/>
</dbReference>
<dbReference type="OMA" id="EWPATAQ"/>
<dbReference type="VEuPathDB" id="FungiDB:SDRG_03431"/>
<dbReference type="EMBL" id="JH767139">
    <property type="protein sequence ID" value="EQC39226.1"/>
    <property type="molecule type" value="Genomic_DNA"/>
</dbReference>
<evidence type="ECO:0000256" key="3">
    <source>
        <dbReference type="ARBA" id="ARBA00023121"/>
    </source>
</evidence>
<dbReference type="STRING" id="1156394.T0QX09"/>
<dbReference type="eggNOG" id="ENOG502SSNG">
    <property type="taxonomic scope" value="Eukaryota"/>
</dbReference>
<dbReference type="GeneID" id="19957953"/>
<feature type="region of interest" description="Disordered" evidence="5">
    <location>
        <begin position="224"/>
        <end position="255"/>
    </location>
</feature>
<evidence type="ECO:0000256" key="1">
    <source>
        <dbReference type="ARBA" id="ARBA00022448"/>
    </source>
</evidence>
<evidence type="ECO:0000313" key="8">
    <source>
        <dbReference type="EMBL" id="EQC39226.1"/>
    </source>
</evidence>
<dbReference type="PANTHER" id="PTHR46374:SF1">
    <property type="entry name" value="START DOMAIN-CONTAINING PROTEIN"/>
    <property type="match status" value="1"/>
</dbReference>
<keyword evidence="2" id="KW-0445">Lipid transport</keyword>
<dbReference type="CDD" id="cd00177">
    <property type="entry name" value="START"/>
    <property type="match status" value="1"/>
</dbReference>
<dbReference type="GeneID" id="19944158"/>
<dbReference type="OrthoDB" id="196858at2759"/>
<dbReference type="EMBL" id="JH767351">
    <property type="protein sequence ID" value="EQC24881.1"/>
    <property type="molecule type" value="Genomic_DNA"/>
</dbReference>
<keyword evidence="9" id="KW-1185">Reference proteome</keyword>
<dbReference type="GO" id="GO:0008289">
    <property type="term" value="F:lipid binding"/>
    <property type="evidence" value="ECO:0007669"/>
    <property type="project" value="UniProtKB-KW"/>
</dbReference>
<evidence type="ECO:0000256" key="2">
    <source>
        <dbReference type="ARBA" id="ARBA00023055"/>
    </source>
</evidence>
<dbReference type="RefSeq" id="XP_008607287.1">
    <property type="nucleotide sequence ID" value="XM_008609065.1"/>
</dbReference>
<dbReference type="InterPro" id="IPR002913">
    <property type="entry name" value="START_lipid-bd_dom"/>
</dbReference>
<keyword evidence="1" id="KW-0813">Transport</keyword>
<feature type="region of interest" description="Disordered" evidence="5">
    <location>
        <begin position="16"/>
        <end position="37"/>
    </location>
</feature>
<accession>T0QX09</accession>
<evidence type="ECO:0000259" key="6">
    <source>
        <dbReference type="PROSITE" id="PS50848"/>
    </source>
</evidence>
<proteinExistence type="predicted"/>
<dbReference type="SMART" id="SM00234">
    <property type="entry name" value="START"/>
    <property type="match status" value="1"/>
</dbReference>
<dbReference type="PANTHER" id="PTHR46374">
    <property type="entry name" value="PROTEIN CBG07384"/>
    <property type="match status" value="1"/>
</dbReference>
<reference evidence="8 9" key="1">
    <citation type="submission" date="2012-04" db="EMBL/GenBank/DDBJ databases">
        <title>The Genome Sequence of Saprolegnia declina VS20.</title>
        <authorList>
            <consortium name="The Broad Institute Genome Sequencing Platform"/>
            <person name="Russ C."/>
            <person name="Nusbaum C."/>
            <person name="Tyler B."/>
            <person name="van West P."/>
            <person name="Dieguez-Uribeondo J."/>
            <person name="de Bruijn I."/>
            <person name="Tripathy S."/>
            <person name="Jiang R."/>
            <person name="Young S.K."/>
            <person name="Zeng Q."/>
            <person name="Gargeya S."/>
            <person name="Fitzgerald M."/>
            <person name="Haas B."/>
            <person name="Abouelleil A."/>
            <person name="Alvarado L."/>
            <person name="Arachchi H.M."/>
            <person name="Berlin A."/>
            <person name="Chapman S.B."/>
            <person name="Goldberg J."/>
            <person name="Griggs A."/>
            <person name="Gujja S."/>
            <person name="Hansen M."/>
            <person name="Howarth C."/>
            <person name="Imamovic A."/>
            <person name="Larimer J."/>
            <person name="McCowen C."/>
            <person name="Montmayeur A."/>
            <person name="Murphy C."/>
            <person name="Neiman D."/>
            <person name="Pearson M."/>
            <person name="Priest M."/>
            <person name="Roberts A."/>
            <person name="Saif S."/>
            <person name="Shea T."/>
            <person name="Sisk P."/>
            <person name="Sykes S."/>
            <person name="Wortman J."/>
            <person name="Nusbaum C."/>
            <person name="Birren B."/>
        </authorList>
    </citation>
    <scope>NUCLEOTIDE SEQUENCE [LARGE SCALE GENOMIC DNA]</scope>
    <source>
        <strain evidence="8 9">VS20</strain>
    </source>
</reference>
<dbReference type="SUPFAM" id="SSF57903">
    <property type="entry name" value="FYVE/PHD zinc finger"/>
    <property type="match status" value="1"/>
</dbReference>
<gene>
    <name evidence="8" type="ORF">SDRG_03431</name>
    <name evidence="7" type="ORF">SDRG_17226</name>
</gene>
<dbReference type="InterPro" id="IPR023393">
    <property type="entry name" value="START-like_dom_sf"/>
</dbReference>
<organism evidence="8 9">
    <name type="scientific">Saprolegnia diclina (strain VS20)</name>
    <dbReference type="NCBI Taxonomy" id="1156394"/>
    <lineage>
        <taxon>Eukaryota</taxon>
        <taxon>Sar</taxon>
        <taxon>Stramenopiles</taxon>
        <taxon>Oomycota</taxon>
        <taxon>Saprolegniomycetes</taxon>
        <taxon>Saprolegniales</taxon>
        <taxon>Saprolegniaceae</taxon>
        <taxon>Saprolegnia</taxon>
    </lineage>
</organism>
<evidence type="ECO:0000256" key="4">
    <source>
        <dbReference type="ARBA" id="ARBA00024750"/>
    </source>
</evidence>
<evidence type="ECO:0000313" key="7">
    <source>
        <dbReference type="EMBL" id="EQC24881.1"/>
    </source>
</evidence>
<dbReference type="Proteomes" id="UP000030762">
    <property type="component" value="Unassembled WGS sequence"/>
</dbReference>
<evidence type="ECO:0000313" key="9">
    <source>
        <dbReference type="Proteomes" id="UP000030762"/>
    </source>
</evidence>
<dbReference type="VEuPathDB" id="FungiDB:SDRG_17226"/>
<dbReference type="InParanoid" id="T0QX09"/>
<sequence>MASFFDRWHCQRMMMSSSSVAPRRPSSPRLRALSSSSSISDEREAVAVRRANSAAKMPVVTPDRCKGCLRLFSKMLTTKQCFRCKNYVCALCVFKVPMFHGEKGKLPKHSLHARLCASCYDESILCDNSTNSASSQPEMSPPSGRDTAGHFDDDACDDCACAPAPIVVAGPSSTASLWLSLVTGSLMLGVVLLESTDFHVRAGSLVGLYVVFVVIHPLWKSPSTPLPTPKPRRMSKAKRDPSETASSDDEDEPSINMEAVLLAKKEWLEARWSELTSEQAAWVKNESKSTASITLSELDCGDDVPVCIKVEAFVPNTSADEILSFIGNPDPKERIKWDSHMATHTVVESVEWPVTNQSGRVVHNVQKSHGMGLVPSRDFVLLALRKSPTIYVQGSLEHPSVPDRPGSVRGVLHILGFECVPTDDGVHLTYINHVDIRGSLPRKLVTNGTCDNMMKLMTTAVQAKKKWLV</sequence>
<dbReference type="AlphaFoldDB" id="T0QX09"/>
<dbReference type="Gene3D" id="3.30.530.20">
    <property type="match status" value="1"/>
</dbReference>
<dbReference type="Pfam" id="PF01852">
    <property type="entry name" value="START"/>
    <property type="match status" value="1"/>
</dbReference>
<comment type="function">
    <text evidence="4">May be involved in the intracellular transport of sterols or other lipids. May bind cholesterol or other sterols.</text>
</comment>
<evidence type="ECO:0000256" key="5">
    <source>
        <dbReference type="SAM" id="MobiDB-lite"/>
    </source>
</evidence>
<keyword evidence="3" id="KW-0446">Lipid-binding</keyword>
<dbReference type="InterPro" id="IPR011011">
    <property type="entry name" value="Znf_FYVE_PHD"/>
</dbReference>
<dbReference type="GO" id="GO:0006869">
    <property type="term" value="P:lipid transport"/>
    <property type="evidence" value="ECO:0007669"/>
    <property type="project" value="UniProtKB-KW"/>
</dbReference>
<dbReference type="SUPFAM" id="SSF55961">
    <property type="entry name" value="Bet v1-like"/>
    <property type="match status" value="1"/>
</dbReference>
<dbReference type="RefSeq" id="XP_008621688.1">
    <property type="nucleotide sequence ID" value="XM_008623466.1"/>
</dbReference>
<protein>
    <recommendedName>
        <fullName evidence="6">START domain-containing protein</fullName>
    </recommendedName>
</protein>
<feature type="domain" description="START" evidence="6">
    <location>
        <begin position="277"/>
        <end position="469"/>
    </location>
</feature>
<dbReference type="PROSITE" id="PS50848">
    <property type="entry name" value="START"/>
    <property type="match status" value="1"/>
</dbReference>
<name>T0QX09_SAPDV</name>